<keyword evidence="5" id="KW-1185">Reference proteome</keyword>
<dbReference type="Proteomes" id="UP001180020">
    <property type="component" value="Unassembled WGS sequence"/>
</dbReference>
<organism evidence="4 5">
    <name type="scientific">Acorus calamus</name>
    <name type="common">Sweet flag</name>
    <dbReference type="NCBI Taxonomy" id="4465"/>
    <lineage>
        <taxon>Eukaryota</taxon>
        <taxon>Viridiplantae</taxon>
        <taxon>Streptophyta</taxon>
        <taxon>Embryophyta</taxon>
        <taxon>Tracheophyta</taxon>
        <taxon>Spermatophyta</taxon>
        <taxon>Magnoliopsida</taxon>
        <taxon>Liliopsida</taxon>
        <taxon>Acoraceae</taxon>
        <taxon>Acorus</taxon>
    </lineage>
</organism>
<keyword evidence="2" id="KW-0472">Membrane</keyword>
<evidence type="ECO:0000313" key="4">
    <source>
        <dbReference type="EMBL" id="KAK1286893.1"/>
    </source>
</evidence>
<dbReference type="PANTHER" id="PTHR46873">
    <property type="entry name" value="EXPRESSED PROTEIN"/>
    <property type="match status" value="1"/>
</dbReference>
<evidence type="ECO:0000256" key="1">
    <source>
        <dbReference type="SAM" id="MobiDB-lite"/>
    </source>
</evidence>
<dbReference type="FunFam" id="2.40.100.10:FF:000086">
    <property type="entry name" value="Predicted protein"/>
    <property type="match status" value="1"/>
</dbReference>
<feature type="region of interest" description="Disordered" evidence="1">
    <location>
        <begin position="46"/>
        <end position="70"/>
    </location>
</feature>
<accession>A0AAV9CF44</accession>
<comment type="caution">
    <text evidence="4">The sequence shown here is derived from an EMBL/GenBank/DDBJ whole genome shotgun (WGS) entry which is preliminary data.</text>
</comment>
<dbReference type="GO" id="GO:0003755">
    <property type="term" value="F:peptidyl-prolyl cis-trans isomerase activity"/>
    <property type="evidence" value="ECO:0007669"/>
    <property type="project" value="InterPro"/>
</dbReference>
<dbReference type="InterPro" id="IPR002130">
    <property type="entry name" value="Cyclophilin-type_PPIase_dom"/>
</dbReference>
<dbReference type="Gene3D" id="2.40.100.10">
    <property type="entry name" value="Cyclophilin-like"/>
    <property type="match status" value="1"/>
</dbReference>
<keyword evidence="2" id="KW-1133">Transmembrane helix</keyword>
<dbReference type="SUPFAM" id="SSF50891">
    <property type="entry name" value="Cyclophilin-like"/>
    <property type="match status" value="1"/>
</dbReference>
<dbReference type="Pfam" id="PF00160">
    <property type="entry name" value="Pro_isomerase"/>
    <property type="match status" value="1"/>
</dbReference>
<dbReference type="AlphaFoldDB" id="A0AAV9CF44"/>
<reference evidence="4" key="2">
    <citation type="submission" date="2023-06" db="EMBL/GenBank/DDBJ databases">
        <authorList>
            <person name="Ma L."/>
            <person name="Liu K.-W."/>
            <person name="Li Z."/>
            <person name="Hsiao Y.-Y."/>
            <person name="Qi Y."/>
            <person name="Fu T."/>
            <person name="Tang G."/>
            <person name="Zhang D."/>
            <person name="Sun W.-H."/>
            <person name="Liu D.-K."/>
            <person name="Li Y."/>
            <person name="Chen G.-Z."/>
            <person name="Liu X.-D."/>
            <person name="Liao X.-Y."/>
            <person name="Jiang Y.-T."/>
            <person name="Yu X."/>
            <person name="Hao Y."/>
            <person name="Huang J."/>
            <person name="Zhao X.-W."/>
            <person name="Ke S."/>
            <person name="Chen Y.-Y."/>
            <person name="Wu W.-L."/>
            <person name="Hsu J.-L."/>
            <person name="Lin Y.-F."/>
            <person name="Huang M.-D."/>
            <person name="Li C.-Y."/>
            <person name="Huang L."/>
            <person name="Wang Z.-W."/>
            <person name="Zhao X."/>
            <person name="Zhong W.-Y."/>
            <person name="Peng D.-H."/>
            <person name="Ahmad S."/>
            <person name="Lan S."/>
            <person name="Zhang J.-S."/>
            <person name="Tsai W.-C."/>
            <person name="Van De Peer Y."/>
            <person name="Liu Z.-J."/>
        </authorList>
    </citation>
    <scope>NUCLEOTIDE SEQUENCE</scope>
    <source>
        <strain evidence="4">CP</strain>
        <tissue evidence="4">Leaves</tissue>
    </source>
</reference>
<evidence type="ECO:0000313" key="5">
    <source>
        <dbReference type="Proteomes" id="UP001180020"/>
    </source>
</evidence>
<protein>
    <recommendedName>
        <fullName evidence="3">PPIase cyclophilin-type domain-containing protein</fullName>
    </recommendedName>
</protein>
<sequence>MGRRQTDSGGGARWSLPVLLLLAFVSCSVVYLCLSVTFGSRRVSSISTSVDPSTADSVGGGDAQGAAGEEDDECCRGTEHLEFWGSAVKWGTDFKFNTSRECCRACKAMCTGGDGPCLCDSWVFCGDRERCGEKFGECWLKKQKDALFPALQESGDKVIWTSGLIFGKGEGIVSMETEHGTLHIKLLPDCAPLSVAYIVELLGSRHCAGCKFYRAEGRGNSWDSEGNHIVDAPLGPPFALIQGTLEAEGVTFKKIPTEACPPIQRGSVAWIGSGPEFFISLAKHDEWRRAYTIFGSVLPEDMEIAEKITRLPTEPEVWNDVNVSVLEKPIRLRLRRITTTQGDLNLNTVS</sequence>
<evidence type="ECO:0000256" key="2">
    <source>
        <dbReference type="SAM" id="Phobius"/>
    </source>
</evidence>
<name>A0AAV9CF44_ACOCL</name>
<evidence type="ECO:0000259" key="3">
    <source>
        <dbReference type="Pfam" id="PF00160"/>
    </source>
</evidence>
<dbReference type="PANTHER" id="PTHR46873:SF1">
    <property type="entry name" value="EXPRESSED PROTEIN"/>
    <property type="match status" value="1"/>
</dbReference>
<feature type="domain" description="PPIase cyclophilin-type" evidence="3">
    <location>
        <begin position="173"/>
        <end position="324"/>
    </location>
</feature>
<keyword evidence="2" id="KW-0812">Transmembrane</keyword>
<reference evidence="4" key="1">
    <citation type="journal article" date="2023" name="Nat. Commun.">
        <title>Diploid and tetraploid genomes of Acorus and the evolution of monocots.</title>
        <authorList>
            <person name="Ma L."/>
            <person name="Liu K.W."/>
            <person name="Li Z."/>
            <person name="Hsiao Y.Y."/>
            <person name="Qi Y."/>
            <person name="Fu T."/>
            <person name="Tang G.D."/>
            <person name="Zhang D."/>
            <person name="Sun W.H."/>
            <person name="Liu D.K."/>
            <person name="Li Y."/>
            <person name="Chen G.Z."/>
            <person name="Liu X.D."/>
            <person name="Liao X.Y."/>
            <person name="Jiang Y.T."/>
            <person name="Yu X."/>
            <person name="Hao Y."/>
            <person name="Huang J."/>
            <person name="Zhao X.W."/>
            <person name="Ke S."/>
            <person name="Chen Y.Y."/>
            <person name="Wu W.L."/>
            <person name="Hsu J.L."/>
            <person name="Lin Y.F."/>
            <person name="Huang M.D."/>
            <person name="Li C.Y."/>
            <person name="Huang L."/>
            <person name="Wang Z.W."/>
            <person name="Zhao X."/>
            <person name="Zhong W.Y."/>
            <person name="Peng D.H."/>
            <person name="Ahmad S."/>
            <person name="Lan S."/>
            <person name="Zhang J.S."/>
            <person name="Tsai W.C."/>
            <person name="Van de Peer Y."/>
            <person name="Liu Z.J."/>
        </authorList>
    </citation>
    <scope>NUCLEOTIDE SEQUENCE</scope>
    <source>
        <strain evidence="4">CP</strain>
    </source>
</reference>
<gene>
    <name evidence="4" type="ORF">QJS10_CPB20g01341</name>
</gene>
<feature type="transmembrane region" description="Helical" evidence="2">
    <location>
        <begin position="14"/>
        <end position="34"/>
    </location>
</feature>
<dbReference type="EMBL" id="JAUJYO010000020">
    <property type="protein sequence ID" value="KAK1286893.1"/>
    <property type="molecule type" value="Genomic_DNA"/>
</dbReference>
<proteinExistence type="predicted"/>
<feature type="compositionally biased region" description="Polar residues" evidence="1">
    <location>
        <begin position="46"/>
        <end position="56"/>
    </location>
</feature>
<dbReference type="PROSITE" id="PS51257">
    <property type="entry name" value="PROKAR_LIPOPROTEIN"/>
    <property type="match status" value="1"/>
</dbReference>
<dbReference type="InterPro" id="IPR029000">
    <property type="entry name" value="Cyclophilin-like_dom_sf"/>
</dbReference>